<reference evidence="2" key="2">
    <citation type="journal article" date="2015" name="Fish Shellfish Immunol.">
        <title>Early steps in the European eel (Anguilla anguilla)-Vibrio vulnificus interaction in the gills: Role of the RtxA13 toxin.</title>
        <authorList>
            <person name="Callol A."/>
            <person name="Pajuelo D."/>
            <person name="Ebbesson L."/>
            <person name="Teles M."/>
            <person name="MacKenzie S."/>
            <person name="Amaro C."/>
        </authorList>
    </citation>
    <scope>NUCLEOTIDE SEQUENCE</scope>
</reference>
<organism evidence="2">
    <name type="scientific">Anguilla anguilla</name>
    <name type="common">European freshwater eel</name>
    <name type="synonym">Muraena anguilla</name>
    <dbReference type="NCBI Taxonomy" id="7936"/>
    <lineage>
        <taxon>Eukaryota</taxon>
        <taxon>Metazoa</taxon>
        <taxon>Chordata</taxon>
        <taxon>Craniata</taxon>
        <taxon>Vertebrata</taxon>
        <taxon>Euteleostomi</taxon>
        <taxon>Actinopterygii</taxon>
        <taxon>Neopterygii</taxon>
        <taxon>Teleostei</taxon>
        <taxon>Anguilliformes</taxon>
        <taxon>Anguillidae</taxon>
        <taxon>Anguilla</taxon>
    </lineage>
</organism>
<name>A0A0E9UEH8_ANGAN</name>
<proteinExistence type="predicted"/>
<protein>
    <submittedName>
        <fullName evidence="2">Uncharacterized protein</fullName>
    </submittedName>
</protein>
<sequence>MSPCSRGFTADQTDLEKGEERYLGTHH</sequence>
<feature type="region of interest" description="Disordered" evidence="1">
    <location>
        <begin position="1"/>
        <end position="27"/>
    </location>
</feature>
<dbReference type="EMBL" id="GBXM01044361">
    <property type="protein sequence ID" value="JAH64216.1"/>
    <property type="molecule type" value="Transcribed_RNA"/>
</dbReference>
<dbReference type="AlphaFoldDB" id="A0A0E9UEH8"/>
<feature type="compositionally biased region" description="Basic and acidic residues" evidence="1">
    <location>
        <begin position="14"/>
        <end position="27"/>
    </location>
</feature>
<reference evidence="2" key="1">
    <citation type="submission" date="2014-11" db="EMBL/GenBank/DDBJ databases">
        <authorList>
            <person name="Amaro Gonzalez C."/>
        </authorList>
    </citation>
    <scope>NUCLEOTIDE SEQUENCE</scope>
</reference>
<accession>A0A0E9UEH8</accession>
<evidence type="ECO:0000313" key="2">
    <source>
        <dbReference type="EMBL" id="JAH64216.1"/>
    </source>
</evidence>
<evidence type="ECO:0000256" key="1">
    <source>
        <dbReference type="SAM" id="MobiDB-lite"/>
    </source>
</evidence>